<sequence length="363" mass="39123">MTSSNSFLFLAAIAGLLLLPASSLSVSTFFFPPPPPTINPWLSFRNLSGCHRGDDKPGLADLKHYLKHFGYLPTSSMNSTDSFDDALEIAIRSYQRFFGLSATGEIDEPTVDQLMSPRCGVADFVNGSSALPGRNLYAYFPDAPTWPFWRRNLKYAITATSAVPIDRAILKAVFARAFGRWSAATTLTFEETDLAADADITVGFYRGEHGDGEPFDGVLGTLGHAFSPTDGRLHLDAAEAWVAEGDVARAISDVAVDLESVAVHEIGHLLGLGHSAAVDAIMYPAIRTRTRKVELTTDDVEGIQSLYGSNPKYRGAVPSAPSTSSPETNGGEPARRWRDGLALTVMAVGLSLLLQIRSRSRVG</sequence>
<comment type="similarity">
    <text evidence="1">Belongs to the peptidase M10A family. Matrix metalloproteinases (MMPs) subfamily.</text>
</comment>
<feature type="domain" description="Peptidase metallopeptidase" evidence="14">
    <location>
        <begin position="142"/>
        <end position="309"/>
    </location>
</feature>
<feature type="binding site" evidence="11">
    <location>
        <position position="239"/>
    </location>
    <ligand>
        <name>Ca(2+)</name>
        <dbReference type="ChEBI" id="CHEBI:29108"/>
        <label>1</label>
    </ligand>
</feature>
<dbReference type="InterPro" id="IPR021190">
    <property type="entry name" value="Pept_M10A"/>
</dbReference>
<protein>
    <recommendedName>
        <fullName evidence="14">Peptidase metallopeptidase domain-containing protein</fullName>
    </recommendedName>
</protein>
<feature type="binding site" evidence="11">
    <location>
        <position position="264"/>
    </location>
    <ligand>
        <name>Zn(2+)</name>
        <dbReference type="ChEBI" id="CHEBI:29105"/>
        <label>2</label>
        <note>catalytic</note>
    </ligand>
</feature>
<feature type="binding site" evidence="11">
    <location>
        <position position="209"/>
    </location>
    <ligand>
        <name>Zn(2+)</name>
        <dbReference type="ChEBI" id="CHEBI:29105"/>
        <label>1</label>
    </ligand>
</feature>
<proteinExistence type="inferred from homology"/>
<name>A0A426Z5C0_ENSVE</name>
<feature type="binding site" evidence="11">
    <location>
        <position position="236"/>
    </location>
    <ligand>
        <name>Ca(2+)</name>
        <dbReference type="ChEBI" id="CHEBI:29108"/>
        <label>3</label>
    </ligand>
</feature>
<dbReference type="InterPro" id="IPR024079">
    <property type="entry name" value="MetalloPept_cat_dom_sf"/>
</dbReference>
<feature type="active site" evidence="10">
    <location>
        <position position="265"/>
    </location>
</feature>
<feature type="binding site" evidence="11">
    <location>
        <position position="282"/>
    </location>
    <ligand>
        <name>Zn(2+)</name>
        <dbReference type="ChEBI" id="CHEBI:29105"/>
        <label>2</label>
        <note>catalytic</note>
    </ligand>
</feature>
<dbReference type="SUPFAM" id="SSF55486">
    <property type="entry name" value="Metalloproteases ('zincins'), catalytic domain"/>
    <property type="match status" value="1"/>
</dbReference>
<keyword evidence="2" id="KW-0645">Protease</keyword>
<dbReference type="Proteomes" id="UP000287651">
    <property type="component" value="Unassembled WGS sequence"/>
</dbReference>
<dbReference type="PRINTS" id="PR00138">
    <property type="entry name" value="MATRIXIN"/>
</dbReference>
<keyword evidence="5" id="KW-0378">Hydrolase</keyword>
<evidence type="ECO:0000256" key="9">
    <source>
        <dbReference type="ARBA" id="ARBA00023180"/>
    </source>
</evidence>
<evidence type="ECO:0000256" key="10">
    <source>
        <dbReference type="PIRSR" id="PIRSR621190-1"/>
    </source>
</evidence>
<feature type="binding site" evidence="11">
    <location>
        <position position="274"/>
    </location>
    <ligand>
        <name>Zn(2+)</name>
        <dbReference type="ChEBI" id="CHEBI:29105"/>
        <label>2</label>
        <note>catalytic</note>
    </ligand>
</feature>
<gene>
    <name evidence="15" type="ORF">B296_00026882</name>
</gene>
<feature type="binding site" evidence="11">
    <location>
        <position position="268"/>
    </location>
    <ligand>
        <name>Zn(2+)</name>
        <dbReference type="ChEBI" id="CHEBI:29105"/>
        <label>2</label>
        <note>catalytic</note>
    </ligand>
</feature>
<dbReference type="InterPro" id="IPR006026">
    <property type="entry name" value="Peptidase_Metallo"/>
</dbReference>
<reference evidence="15 16" key="1">
    <citation type="journal article" date="2014" name="Agronomy (Basel)">
        <title>A Draft Genome Sequence for Ensete ventricosum, the Drought-Tolerant Tree Against Hunger.</title>
        <authorList>
            <person name="Harrison J."/>
            <person name="Moore K.A."/>
            <person name="Paszkiewicz K."/>
            <person name="Jones T."/>
            <person name="Grant M."/>
            <person name="Ambacheew D."/>
            <person name="Muzemil S."/>
            <person name="Studholme D.J."/>
        </authorList>
    </citation>
    <scope>NUCLEOTIDE SEQUENCE [LARGE SCALE GENOMIC DNA]</scope>
</reference>
<dbReference type="GO" id="GO:0030574">
    <property type="term" value="P:collagen catabolic process"/>
    <property type="evidence" value="ECO:0007669"/>
    <property type="project" value="TreeGrafter"/>
</dbReference>
<accession>A0A426Z5C0</accession>
<evidence type="ECO:0000256" key="3">
    <source>
        <dbReference type="ARBA" id="ARBA00022723"/>
    </source>
</evidence>
<evidence type="ECO:0000256" key="8">
    <source>
        <dbReference type="ARBA" id="ARBA00023145"/>
    </source>
</evidence>
<dbReference type="InterPro" id="IPR002477">
    <property type="entry name" value="Peptidoglycan-bd-like"/>
</dbReference>
<evidence type="ECO:0000256" key="12">
    <source>
        <dbReference type="SAM" id="MobiDB-lite"/>
    </source>
</evidence>
<dbReference type="GO" id="GO:0030198">
    <property type="term" value="P:extracellular matrix organization"/>
    <property type="evidence" value="ECO:0007669"/>
    <property type="project" value="TreeGrafter"/>
</dbReference>
<dbReference type="CDD" id="cd04278">
    <property type="entry name" value="ZnMc_MMP"/>
    <property type="match status" value="1"/>
</dbReference>
<dbReference type="Pfam" id="PF01471">
    <property type="entry name" value="PG_binding_1"/>
    <property type="match status" value="1"/>
</dbReference>
<evidence type="ECO:0000256" key="13">
    <source>
        <dbReference type="SAM" id="SignalP"/>
    </source>
</evidence>
<keyword evidence="8" id="KW-0865">Zymogen</keyword>
<keyword evidence="11" id="KW-0106">Calcium</keyword>
<feature type="binding site" evidence="11">
    <location>
        <position position="216"/>
    </location>
    <ligand>
        <name>Ca(2+)</name>
        <dbReference type="ChEBI" id="CHEBI:29108"/>
        <label>3</label>
    </ligand>
</feature>
<feature type="signal peptide" evidence="13">
    <location>
        <begin position="1"/>
        <end position="23"/>
    </location>
</feature>
<feature type="binding site" evidence="11">
    <location>
        <position position="217"/>
    </location>
    <ligand>
        <name>Ca(2+)</name>
        <dbReference type="ChEBI" id="CHEBI:29108"/>
        <label>3</label>
    </ligand>
</feature>
<evidence type="ECO:0000256" key="11">
    <source>
        <dbReference type="PIRSR" id="PIRSR621190-2"/>
    </source>
</evidence>
<feature type="binding site" evidence="11">
    <location>
        <position position="211"/>
    </location>
    <ligand>
        <name>Zn(2+)</name>
        <dbReference type="ChEBI" id="CHEBI:29105"/>
        <label>1</label>
    </ligand>
</feature>
<dbReference type="FunFam" id="3.40.390.10:FF:000018">
    <property type="entry name" value="Metalloendoproteinase 1"/>
    <property type="match status" value="1"/>
</dbReference>
<evidence type="ECO:0000256" key="4">
    <source>
        <dbReference type="ARBA" id="ARBA00022729"/>
    </source>
</evidence>
<dbReference type="InterPro" id="IPR036365">
    <property type="entry name" value="PGBD-like_sf"/>
</dbReference>
<keyword evidence="6 11" id="KW-0862">Zinc</keyword>
<dbReference type="AlphaFoldDB" id="A0A426Z5C0"/>
<evidence type="ECO:0000256" key="7">
    <source>
        <dbReference type="ARBA" id="ARBA00023049"/>
    </source>
</evidence>
<evidence type="ECO:0000256" key="6">
    <source>
        <dbReference type="ARBA" id="ARBA00022833"/>
    </source>
</evidence>
<dbReference type="GO" id="GO:0004222">
    <property type="term" value="F:metalloendopeptidase activity"/>
    <property type="evidence" value="ECO:0007669"/>
    <property type="project" value="InterPro"/>
</dbReference>
<dbReference type="GO" id="GO:0008270">
    <property type="term" value="F:zinc ion binding"/>
    <property type="evidence" value="ECO:0007669"/>
    <property type="project" value="InterPro"/>
</dbReference>
<feature type="region of interest" description="Disordered" evidence="12">
    <location>
        <begin position="313"/>
        <end position="335"/>
    </location>
</feature>
<feature type="binding site" evidence="11">
    <location>
        <position position="234"/>
    </location>
    <ligand>
        <name>Zn(2+)</name>
        <dbReference type="ChEBI" id="CHEBI:29105"/>
        <label>1</label>
    </ligand>
</feature>
<organism evidence="15 16">
    <name type="scientific">Ensete ventricosum</name>
    <name type="common">Abyssinian banana</name>
    <name type="synonym">Musa ensete</name>
    <dbReference type="NCBI Taxonomy" id="4639"/>
    <lineage>
        <taxon>Eukaryota</taxon>
        <taxon>Viridiplantae</taxon>
        <taxon>Streptophyta</taxon>
        <taxon>Embryophyta</taxon>
        <taxon>Tracheophyta</taxon>
        <taxon>Spermatophyta</taxon>
        <taxon>Magnoliopsida</taxon>
        <taxon>Liliopsida</taxon>
        <taxon>Zingiberales</taxon>
        <taxon>Musaceae</taxon>
        <taxon>Ensete</taxon>
    </lineage>
</organism>
<dbReference type="Pfam" id="PF00413">
    <property type="entry name" value="Peptidase_M10"/>
    <property type="match status" value="1"/>
</dbReference>
<keyword evidence="7" id="KW-0482">Metalloprotease</keyword>
<dbReference type="SUPFAM" id="SSF47090">
    <property type="entry name" value="PGBD-like"/>
    <property type="match status" value="1"/>
</dbReference>
<comment type="cofactor">
    <cofactor evidence="11">
        <name>Zn(2+)</name>
        <dbReference type="ChEBI" id="CHEBI:29105"/>
    </cofactor>
    <text evidence="11">Binds 2 Zn(2+) ions per subunit.</text>
</comment>
<feature type="binding site" evidence="11">
    <location>
        <position position="224"/>
    </location>
    <ligand>
        <name>Zn(2+)</name>
        <dbReference type="ChEBI" id="CHEBI:29105"/>
        <label>1</label>
    </ligand>
</feature>
<dbReference type="InterPro" id="IPR033739">
    <property type="entry name" value="M10A_MMP"/>
</dbReference>
<dbReference type="PANTHER" id="PTHR10201">
    <property type="entry name" value="MATRIX METALLOPROTEINASE"/>
    <property type="match status" value="1"/>
</dbReference>
<feature type="binding site" evidence="11">
    <location>
        <position position="199"/>
    </location>
    <ligand>
        <name>Ca(2+)</name>
        <dbReference type="ChEBI" id="CHEBI:29108"/>
        <label>2</label>
    </ligand>
</feature>
<comment type="cofactor">
    <cofactor evidence="11">
        <name>Ca(2+)</name>
        <dbReference type="ChEBI" id="CHEBI:29108"/>
    </cofactor>
    <text evidence="11">Can bind about 5 Ca(2+) ions per subunit.</text>
</comment>
<evidence type="ECO:0000313" key="16">
    <source>
        <dbReference type="Proteomes" id="UP000287651"/>
    </source>
</evidence>
<keyword evidence="3 11" id="KW-0479">Metal-binding</keyword>
<evidence type="ECO:0000256" key="5">
    <source>
        <dbReference type="ARBA" id="ARBA00022801"/>
    </source>
</evidence>
<feature type="binding site" description="in inhibited form" evidence="11">
    <location>
        <position position="119"/>
    </location>
    <ligand>
        <name>Zn(2+)</name>
        <dbReference type="ChEBI" id="CHEBI:29105"/>
        <label>2</label>
        <note>catalytic</note>
    </ligand>
</feature>
<dbReference type="SMART" id="SM00235">
    <property type="entry name" value="ZnMc"/>
    <property type="match status" value="1"/>
</dbReference>
<evidence type="ECO:0000313" key="15">
    <source>
        <dbReference type="EMBL" id="RRT59123.1"/>
    </source>
</evidence>
<dbReference type="InterPro" id="IPR001818">
    <property type="entry name" value="Pept_M10_metallopeptidase"/>
</dbReference>
<feature type="binding site" evidence="11">
    <location>
        <position position="239"/>
    </location>
    <ligand>
        <name>Ca(2+)</name>
        <dbReference type="ChEBI" id="CHEBI:29108"/>
        <label>3</label>
    </ligand>
</feature>
<dbReference type="EMBL" id="AMZH03008360">
    <property type="protein sequence ID" value="RRT59123.1"/>
    <property type="molecule type" value="Genomic_DNA"/>
</dbReference>
<keyword evidence="4 13" id="KW-0732">Signal</keyword>
<dbReference type="PANTHER" id="PTHR10201:SF272">
    <property type="entry name" value="METALLOENDOPROTEINASE 5-MMP"/>
    <property type="match status" value="1"/>
</dbReference>
<comment type="caution">
    <text evidence="15">The sequence shown here is derived from an EMBL/GenBank/DDBJ whole genome shotgun (WGS) entry which is preliminary data.</text>
</comment>
<feature type="chain" id="PRO_5019346841" description="Peptidase metallopeptidase domain-containing protein" evidence="13">
    <location>
        <begin position="24"/>
        <end position="363"/>
    </location>
</feature>
<dbReference type="GO" id="GO:0006508">
    <property type="term" value="P:proteolysis"/>
    <property type="evidence" value="ECO:0007669"/>
    <property type="project" value="UniProtKB-KW"/>
</dbReference>
<dbReference type="Gene3D" id="3.40.390.10">
    <property type="entry name" value="Collagenase (Catalytic Domain)"/>
    <property type="match status" value="1"/>
</dbReference>
<evidence type="ECO:0000259" key="14">
    <source>
        <dbReference type="SMART" id="SM00235"/>
    </source>
</evidence>
<keyword evidence="9" id="KW-0325">Glycoprotein</keyword>
<evidence type="ECO:0000256" key="2">
    <source>
        <dbReference type="ARBA" id="ARBA00022670"/>
    </source>
</evidence>
<evidence type="ECO:0000256" key="1">
    <source>
        <dbReference type="ARBA" id="ARBA00009614"/>
    </source>
</evidence>
<dbReference type="GO" id="GO:0031012">
    <property type="term" value="C:extracellular matrix"/>
    <property type="evidence" value="ECO:0007669"/>
    <property type="project" value="InterPro"/>
</dbReference>